<evidence type="ECO:0000256" key="1">
    <source>
        <dbReference type="SAM" id="SignalP"/>
    </source>
</evidence>
<dbReference type="Gene3D" id="3.40.710.10">
    <property type="entry name" value="DD-peptidase/beta-lactamase superfamily"/>
    <property type="match status" value="1"/>
</dbReference>
<feature type="signal peptide" evidence="1">
    <location>
        <begin position="1"/>
        <end position="33"/>
    </location>
</feature>
<keyword evidence="4" id="KW-1185">Reference proteome</keyword>
<dbReference type="InterPro" id="IPR050491">
    <property type="entry name" value="AmpC-like"/>
</dbReference>
<reference evidence="3 4" key="1">
    <citation type="submission" date="2019-09" db="EMBL/GenBank/DDBJ databases">
        <title>Genome Sequences of Streptomyces kaniharaensis ATCC 21070.</title>
        <authorList>
            <person name="Zhu W."/>
            <person name="De Crecy-Lagard V."/>
            <person name="Richards N.G."/>
        </authorList>
    </citation>
    <scope>NUCLEOTIDE SEQUENCE [LARGE SCALE GENOMIC DNA]</scope>
    <source>
        <strain evidence="3 4">SF-557</strain>
    </source>
</reference>
<accession>A0A6N7KTV2</accession>
<evidence type="ECO:0000313" key="4">
    <source>
        <dbReference type="Proteomes" id="UP000450000"/>
    </source>
</evidence>
<keyword evidence="1" id="KW-0732">Signal</keyword>
<dbReference type="Proteomes" id="UP000450000">
    <property type="component" value="Unassembled WGS sequence"/>
</dbReference>
<evidence type="ECO:0000313" key="3">
    <source>
        <dbReference type="EMBL" id="MQS13444.1"/>
    </source>
</evidence>
<feature type="chain" id="PRO_5038494037" evidence="1">
    <location>
        <begin position="34"/>
        <end position="414"/>
    </location>
</feature>
<comment type="caution">
    <text evidence="3">The sequence shown here is derived from an EMBL/GenBank/DDBJ whole genome shotgun (WGS) entry which is preliminary data.</text>
</comment>
<dbReference type="Pfam" id="PF00144">
    <property type="entry name" value="Beta-lactamase"/>
    <property type="match status" value="1"/>
</dbReference>
<sequence length="414" mass="43199">MNTRTRNRRWTVLVASGAVLAAVTAGAATPALAADAAGGADRTPITVAAGAGQAGPVDRATLAATLDALPANVTGAVVRVGGRDGRWRGTGGEDVPANADFRIGSISKVFTATVMLQLAAEGRVDLNGTVQHYLPGLLPEGYPPVTVGQLLDHTSGLPGGGGLTSGDGSTRWFVAHKADAFTPEQVVADMLTQPMSFPPGTAQQYNGNNTFVAGMVIEKVTGDTFAHQVERRITRPLGLHDTYVPAADDLDLPDPHAPAYVDVPAADGASTRVDVTEQSPYPWAEGGMISSPADLERFFTALFRGRLLPPAQQAELFAVPNLPNHNNKNCEIGPTAGHACFSKGLMRAVLPNGTEIWGKAGSRPGYSNGVFATRDLSRTVVVALNPTGISGEEFPTLWKLATASFGSGQVYPQR</sequence>
<evidence type="ECO:0000259" key="2">
    <source>
        <dbReference type="Pfam" id="PF00144"/>
    </source>
</evidence>
<dbReference type="SUPFAM" id="SSF56601">
    <property type="entry name" value="beta-lactamase/transpeptidase-like"/>
    <property type="match status" value="1"/>
</dbReference>
<name>A0A6N7KTV2_9ACTN</name>
<dbReference type="AlphaFoldDB" id="A0A6N7KTV2"/>
<organism evidence="3 4">
    <name type="scientific">Streptomyces kaniharaensis</name>
    <dbReference type="NCBI Taxonomy" id="212423"/>
    <lineage>
        <taxon>Bacteria</taxon>
        <taxon>Bacillati</taxon>
        <taxon>Actinomycetota</taxon>
        <taxon>Actinomycetes</taxon>
        <taxon>Kitasatosporales</taxon>
        <taxon>Streptomycetaceae</taxon>
        <taxon>Streptomyces</taxon>
    </lineage>
</organism>
<gene>
    <name evidence="3" type="ORF">F7Q99_14500</name>
</gene>
<dbReference type="InterPro" id="IPR012338">
    <property type="entry name" value="Beta-lactam/transpept-like"/>
</dbReference>
<dbReference type="RefSeq" id="WP_153461727.1">
    <property type="nucleotide sequence ID" value="NZ_WBOF01000001.1"/>
</dbReference>
<dbReference type="PROSITE" id="PS51318">
    <property type="entry name" value="TAT"/>
    <property type="match status" value="1"/>
</dbReference>
<dbReference type="InterPro" id="IPR006311">
    <property type="entry name" value="TAT_signal"/>
</dbReference>
<dbReference type="OrthoDB" id="5177574at2"/>
<dbReference type="PANTHER" id="PTHR46825:SF7">
    <property type="entry name" value="D-ALANYL-D-ALANINE CARBOXYPEPTIDASE"/>
    <property type="match status" value="1"/>
</dbReference>
<feature type="domain" description="Beta-lactamase-related" evidence="2">
    <location>
        <begin position="63"/>
        <end position="386"/>
    </location>
</feature>
<dbReference type="EMBL" id="WBOF01000001">
    <property type="protein sequence ID" value="MQS13444.1"/>
    <property type="molecule type" value="Genomic_DNA"/>
</dbReference>
<dbReference type="PANTHER" id="PTHR46825">
    <property type="entry name" value="D-ALANYL-D-ALANINE-CARBOXYPEPTIDASE/ENDOPEPTIDASE AMPH"/>
    <property type="match status" value="1"/>
</dbReference>
<protein>
    <submittedName>
        <fullName evidence="3">Beta-lactamase family protein</fullName>
    </submittedName>
</protein>
<dbReference type="InterPro" id="IPR001466">
    <property type="entry name" value="Beta-lactam-related"/>
</dbReference>
<proteinExistence type="predicted"/>